<name>A0ABV7CHE5_9GAMM</name>
<gene>
    <name evidence="2" type="ORF">ACFOEE_05480</name>
</gene>
<evidence type="ECO:0000313" key="2">
    <source>
        <dbReference type="EMBL" id="MFC3031961.1"/>
    </source>
</evidence>
<keyword evidence="1" id="KW-0472">Membrane</keyword>
<evidence type="ECO:0000313" key="3">
    <source>
        <dbReference type="Proteomes" id="UP001595453"/>
    </source>
</evidence>
<keyword evidence="1" id="KW-1133">Transmembrane helix</keyword>
<keyword evidence="1" id="KW-0812">Transmembrane</keyword>
<dbReference type="RefSeq" id="WP_377121717.1">
    <property type="nucleotide sequence ID" value="NZ_JBHRSD010000010.1"/>
</dbReference>
<reference evidence="3" key="1">
    <citation type="journal article" date="2019" name="Int. J. Syst. Evol. Microbiol.">
        <title>The Global Catalogue of Microorganisms (GCM) 10K type strain sequencing project: providing services to taxonomists for standard genome sequencing and annotation.</title>
        <authorList>
            <consortium name="The Broad Institute Genomics Platform"/>
            <consortium name="The Broad Institute Genome Sequencing Center for Infectious Disease"/>
            <person name="Wu L."/>
            <person name="Ma J."/>
        </authorList>
    </citation>
    <scope>NUCLEOTIDE SEQUENCE [LARGE SCALE GENOMIC DNA]</scope>
    <source>
        <strain evidence="3">KCTC 42730</strain>
    </source>
</reference>
<accession>A0ABV7CHE5</accession>
<protein>
    <recommendedName>
        <fullName evidence="4">DUF3955 domain-containing protein</fullName>
    </recommendedName>
</protein>
<sequence>MSKEPSQHNAKKELSMLPLLLVVIVLCIGGHFILQPNYQDSHLAEYFLAALPFLMFAIVIIAIRKALKAEQKER</sequence>
<dbReference type="EMBL" id="JBHRSD010000010">
    <property type="protein sequence ID" value="MFC3031961.1"/>
    <property type="molecule type" value="Genomic_DNA"/>
</dbReference>
<comment type="caution">
    <text evidence="2">The sequence shown here is derived from an EMBL/GenBank/DDBJ whole genome shotgun (WGS) entry which is preliminary data.</text>
</comment>
<evidence type="ECO:0000256" key="1">
    <source>
        <dbReference type="SAM" id="Phobius"/>
    </source>
</evidence>
<feature type="transmembrane region" description="Helical" evidence="1">
    <location>
        <begin position="16"/>
        <end position="34"/>
    </location>
</feature>
<proteinExistence type="predicted"/>
<feature type="transmembrane region" description="Helical" evidence="1">
    <location>
        <begin position="46"/>
        <end position="67"/>
    </location>
</feature>
<organism evidence="2 3">
    <name type="scientific">Pseudoalteromonas fenneropenaei</name>
    <dbReference type="NCBI Taxonomy" id="1737459"/>
    <lineage>
        <taxon>Bacteria</taxon>
        <taxon>Pseudomonadati</taxon>
        <taxon>Pseudomonadota</taxon>
        <taxon>Gammaproteobacteria</taxon>
        <taxon>Alteromonadales</taxon>
        <taxon>Pseudoalteromonadaceae</taxon>
        <taxon>Pseudoalteromonas</taxon>
    </lineage>
</organism>
<evidence type="ECO:0008006" key="4">
    <source>
        <dbReference type="Google" id="ProtNLM"/>
    </source>
</evidence>
<keyword evidence="3" id="KW-1185">Reference proteome</keyword>
<dbReference type="Proteomes" id="UP001595453">
    <property type="component" value="Unassembled WGS sequence"/>
</dbReference>